<dbReference type="Proteomes" id="UP000676506">
    <property type="component" value="Chromosome 1"/>
</dbReference>
<proteinExistence type="predicted"/>
<evidence type="ECO:0000259" key="2">
    <source>
        <dbReference type="PROSITE" id="PS50975"/>
    </source>
</evidence>
<gene>
    <name evidence="3" type="ORF">J8C06_01635</name>
</gene>
<keyword evidence="4" id="KW-1185">Reference proteome</keyword>
<accession>A0ABX8BAX3</accession>
<dbReference type="PANTHER" id="PTHR21621">
    <property type="entry name" value="RIBOSOMAL PROTEIN S6 MODIFICATION PROTEIN"/>
    <property type="match status" value="1"/>
</dbReference>
<dbReference type="PROSITE" id="PS50975">
    <property type="entry name" value="ATP_GRASP"/>
    <property type="match status" value="1"/>
</dbReference>
<sequence>MKKVGVLVGRENTFPPALIERINMQSNETGVTAEYVTIGGVQMDAPCPYAVIIDRISHEIPFYRAYLKNAYLSGTIIVNNPFWWSADDKFFNYAMADKLGVAIPKTALLPQKEYMERITSQSLRNLQFPLDWQSIVDYVGLPAILKPHDGGGWRDVYRINSLDELIQVYDRTGQLCMTLQEFVKFDRYVRCYCIGKQHVLIMPYDPARPYPTQYLDITPEDYLEPDLHARIVRECRLLCEALGYDINTIEFAIRDGIPYAIDFMNPAPDADSFSVGPVNFEWMVSTVSQMLIRFAQTGRPHERTHSFRWQELLAERAETSPR</sequence>
<keyword evidence="1" id="KW-0547">Nucleotide-binding</keyword>
<evidence type="ECO:0000313" key="4">
    <source>
        <dbReference type="Proteomes" id="UP000676506"/>
    </source>
</evidence>
<name>A0ABX8BAX3_9BACT</name>
<dbReference type="InterPro" id="IPR011761">
    <property type="entry name" value="ATP-grasp"/>
</dbReference>
<feature type="domain" description="ATP-grasp" evidence="2">
    <location>
        <begin position="93"/>
        <end position="296"/>
    </location>
</feature>
<organism evidence="3 4">
    <name type="scientific">Chloracidobacterium validum</name>
    <dbReference type="NCBI Taxonomy" id="2821543"/>
    <lineage>
        <taxon>Bacteria</taxon>
        <taxon>Pseudomonadati</taxon>
        <taxon>Acidobacteriota</taxon>
        <taxon>Terriglobia</taxon>
        <taxon>Terriglobales</taxon>
        <taxon>Acidobacteriaceae</taxon>
        <taxon>Chloracidobacterium</taxon>
    </lineage>
</organism>
<dbReference type="SUPFAM" id="SSF56059">
    <property type="entry name" value="Glutathione synthetase ATP-binding domain-like"/>
    <property type="match status" value="1"/>
</dbReference>
<dbReference type="RefSeq" id="WP_211429062.1">
    <property type="nucleotide sequence ID" value="NZ_CP072648.1"/>
</dbReference>
<evidence type="ECO:0000256" key="1">
    <source>
        <dbReference type="PROSITE-ProRule" id="PRU00409"/>
    </source>
</evidence>
<dbReference type="PANTHER" id="PTHR21621:SF0">
    <property type="entry name" value="BETA-CITRYLGLUTAMATE SYNTHASE B-RELATED"/>
    <property type="match status" value="1"/>
</dbReference>
<dbReference type="Gene3D" id="3.30.470.20">
    <property type="entry name" value="ATP-grasp fold, B domain"/>
    <property type="match status" value="1"/>
</dbReference>
<reference evidence="3 4" key="1">
    <citation type="submission" date="2021-03" db="EMBL/GenBank/DDBJ databases">
        <title>Genomic and phenotypic characterization of Chloracidobacterium isolates provides evidence for multiple species.</title>
        <authorList>
            <person name="Saini M.K."/>
            <person name="Costas A.M.G."/>
            <person name="Tank M."/>
            <person name="Bryant D.A."/>
        </authorList>
    </citation>
    <scope>NUCLEOTIDE SEQUENCE [LARGE SCALE GENOMIC DNA]</scope>
    <source>
        <strain evidence="3 4">BV2-C</strain>
    </source>
</reference>
<evidence type="ECO:0000313" key="3">
    <source>
        <dbReference type="EMBL" id="QUW03171.1"/>
    </source>
</evidence>
<keyword evidence="1" id="KW-0067">ATP-binding</keyword>
<protein>
    <recommendedName>
        <fullName evidence="2">ATP-grasp domain-containing protein</fullName>
    </recommendedName>
</protein>
<dbReference type="EMBL" id="CP072648">
    <property type="protein sequence ID" value="QUW03171.1"/>
    <property type="molecule type" value="Genomic_DNA"/>
</dbReference>